<name>A0A345Z2F9_9MOLU</name>
<dbReference type="EMBL" id="CP031376">
    <property type="protein sequence ID" value="AXK50788.1"/>
    <property type="molecule type" value="Genomic_DNA"/>
</dbReference>
<dbReference type="AlphaFoldDB" id="A0A345Z2F9"/>
<keyword evidence="1" id="KW-0812">Transmembrane</keyword>
<evidence type="ECO:0000256" key="1">
    <source>
        <dbReference type="SAM" id="Phobius"/>
    </source>
</evidence>
<protein>
    <submittedName>
        <fullName evidence="2">Uncharacterized protein</fullName>
    </submittedName>
</protein>
<gene>
    <name evidence="2" type="ORF">SALLE_v1c01120</name>
</gene>
<dbReference type="Proteomes" id="UP000254792">
    <property type="component" value="Chromosome"/>
</dbReference>
<reference evidence="2 3" key="1">
    <citation type="submission" date="2018-07" db="EMBL/GenBank/DDBJ databases">
        <title>Complete genome sequence of Spiroplasma alleghenense PLHS-1 (ATCC 51752).</title>
        <authorList>
            <person name="Chou L."/>
            <person name="Lee T.-Y."/>
            <person name="Tsai Y.-M."/>
            <person name="Kuo C.-H."/>
        </authorList>
    </citation>
    <scope>NUCLEOTIDE SEQUENCE [LARGE SCALE GENOMIC DNA]</scope>
    <source>
        <strain evidence="2 3">PLHS-1</strain>
    </source>
</reference>
<feature type="transmembrane region" description="Helical" evidence="1">
    <location>
        <begin position="7"/>
        <end position="31"/>
    </location>
</feature>
<feature type="transmembrane region" description="Helical" evidence="1">
    <location>
        <begin position="43"/>
        <end position="69"/>
    </location>
</feature>
<dbReference type="KEGG" id="salx:SALLE_v1c01120"/>
<dbReference type="RefSeq" id="WP_115557716.1">
    <property type="nucleotide sequence ID" value="NZ_CP031376.1"/>
</dbReference>
<accession>A0A345Z2F9</accession>
<proteinExistence type="predicted"/>
<keyword evidence="1" id="KW-1133">Transmembrane helix</keyword>
<sequence>MKKTSKIITMIGSIITIFLMFIIMLGMWMIILDMQGIGDYNKFFGVVITAIVLVIAMILPLLAGIFVLLKNKKFRLTGYILAMLSGLLTLIIVGIVSTFGFITVFVILTIVVGITTATGGILGIVFDRK</sequence>
<keyword evidence="3" id="KW-1185">Reference proteome</keyword>
<organism evidence="2 3">
    <name type="scientific">Spiroplasma alleghenense</name>
    <dbReference type="NCBI Taxonomy" id="216931"/>
    <lineage>
        <taxon>Bacteria</taxon>
        <taxon>Bacillati</taxon>
        <taxon>Mycoplasmatota</taxon>
        <taxon>Mollicutes</taxon>
        <taxon>Entomoplasmatales</taxon>
        <taxon>Spiroplasmataceae</taxon>
        <taxon>Spiroplasma</taxon>
    </lineage>
</organism>
<feature type="transmembrane region" description="Helical" evidence="1">
    <location>
        <begin position="76"/>
        <end position="96"/>
    </location>
</feature>
<evidence type="ECO:0000313" key="3">
    <source>
        <dbReference type="Proteomes" id="UP000254792"/>
    </source>
</evidence>
<keyword evidence="1" id="KW-0472">Membrane</keyword>
<feature type="transmembrane region" description="Helical" evidence="1">
    <location>
        <begin position="102"/>
        <end position="126"/>
    </location>
</feature>
<evidence type="ECO:0000313" key="2">
    <source>
        <dbReference type="EMBL" id="AXK50788.1"/>
    </source>
</evidence>